<reference evidence="2 3" key="1">
    <citation type="submission" date="2020-07" db="EMBL/GenBank/DDBJ databases">
        <title>Sequencing the genomes of 1000 actinobacteria strains.</title>
        <authorList>
            <person name="Klenk H.-P."/>
        </authorList>
    </citation>
    <scope>NUCLEOTIDE SEQUENCE [LARGE SCALE GENOMIC DNA]</scope>
    <source>
        <strain evidence="2 3">DSM 44442</strain>
    </source>
</reference>
<sequence>MSSDDDRIWFPGNPWPDGHRIRTFVWGGLLDPEGAVRFAFELTSADYAADEPPESGTDDDDRPGSDFTSPPVWRNYHRCDISPSTGFVVGTPDEPLDFGALDGRTFRVDRLEDVADLEDDDVAFHLYLLGHDSVADHRVRFTAGASPFVFALEWDGRIALTYAGEEEFEHRFHARVGRARFRGFHVPDELDDEAADRMLTACVRDPARFRFSGEGGERRYLPAP</sequence>
<evidence type="ECO:0000313" key="2">
    <source>
        <dbReference type="EMBL" id="NYJ32387.1"/>
    </source>
</evidence>
<gene>
    <name evidence="2" type="ORF">HNR10_000268</name>
</gene>
<protein>
    <submittedName>
        <fullName evidence="2">Uncharacterized protein</fullName>
    </submittedName>
</protein>
<keyword evidence="3" id="KW-1185">Reference proteome</keyword>
<evidence type="ECO:0000256" key="1">
    <source>
        <dbReference type="SAM" id="MobiDB-lite"/>
    </source>
</evidence>
<evidence type="ECO:0000313" key="3">
    <source>
        <dbReference type="Proteomes" id="UP000572051"/>
    </source>
</evidence>
<dbReference type="EMBL" id="JACCFS010000001">
    <property type="protein sequence ID" value="NYJ32387.1"/>
    <property type="molecule type" value="Genomic_DNA"/>
</dbReference>
<dbReference type="RefSeq" id="WP_179820177.1">
    <property type="nucleotide sequence ID" value="NZ_JACCFS010000001.1"/>
</dbReference>
<organism evidence="2 3">
    <name type="scientific">Nocardiopsis aegyptia</name>
    <dbReference type="NCBI Taxonomy" id="220378"/>
    <lineage>
        <taxon>Bacteria</taxon>
        <taxon>Bacillati</taxon>
        <taxon>Actinomycetota</taxon>
        <taxon>Actinomycetes</taxon>
        <taxon>Streptosporangiales</taxon>
        <taxon>Nocardiopsidaceae</taxon>
        <taxon>Nocardiopsis</taxon>
    </lineage>
</organism>
<comment type="caution">
    <text evidence="2">The sequence shown here is derived from an EMBL/GenBank/DDBJ whole genome shotgun (WGS) entry which is preliminary data.</text>
</comment>
<dbReference type="Proteomes" id="UP000572051">
    <property type="component" value="Unassembled WGS sequence"/>
</dbReference>
<proteinExistence type="predicted"/>
<name>A0A7Z0J858_9ACTN</name>
<feature type="compositionally biased region" description="Acidic residues" evidence="1">
    <location>
        <begin position="48"/>
        <end position="61"/>
    </location>
</feature>
<dbReference type="AlphaFoldDB" id="A0A7Z0J858"/>
<feature type="region of interest" description="Disordered" evidence="1">
    <location>
        <begin position="47"/>
        <end position="69"/>
    </location>
</feature>
<accession>A0A7Z0J858</accession>